<dbReference type="RefSeq" id="WP_330133954.1">
    <property type="nucleotide sequence ID" value="NZ_JAUTXY010000006.1"/>
</dbReference>
<dbReference type="Pfam" id="PF02470">
    <property type="entry name" value="MlaD"/>
    <property type="match status" value="1"/>
</dbReference>
<organism evidence="4 5">
    <name type="scientific">Rhodococcus artemisiae</name>
    <dbReference type="NCBI Taxonomy" id="714159"/>
    <lineage>
        <taxon>Bacteria</taxon>
        <taxon>Bacillati</taxon>
        <taxon>Actinomycetota</taxon>
        <taxon>Actinomycetes</taxon>
        <taxon>Mycobacteriales</taxon>
        <taxon>Nocardiaceae</taxon>
        <taxon>Rhodococcus</taxon>
    </lineage>
</organism>
<keyword evidence="1" id="KW-0472">Membrane</keyword>
<evidence type="ECO:0000313" key="4">
    <source>
        <dbReference type="EMBL" id="MEE2058699.1"/>
    </source>
</evidence>
<reference evidence="4 5" key="1">
    <citation type="submission" date="2023-07" db="EMBL/GenBank/DDBJ databases">
        <authorList>
            <person name="Girao M."/>
            <person name="Carvalho M.F."/>
        </authorList>
    </citation>
    <scope>NUCLEOTIDE SEQUENCE [LARGE SCALE GENOMIC DNA]</scope>
    <source>
        <strain evidence="4 5">YIM65754</strain>
    </source>
</reference>
<keyword evidence="1" id="KW-0812">Transmembrane</keyword>
<keyword evidence="5" id="KW-1185">Reference proteome</keyword>
<sequence>MTRTRTTYARKFRLRPVESYHSVSLGIVTVAMIVAVLVAMVGIADLGIGKSTYEAEFVQAAQIAPGDGVTVAGIQVGTVEGARLEGDHVVVEMKIDNGVNLGTDTVASIKLTTLLGSRYVELRPAGEGSIPDKRIRLSNTVVPYDLQTVLADATTTFERVDAERLGATLTELAGELDDLPALMPQALENVESLSKVVADRRDQVGSLVTATYELTEIIRAQQGDLGSLVRDSSDMVNELALRQNLVERLLSSTTGLVQQLHTIVVDDRASLDALISDLDSMLQSLGNQDALLRNILQILPVPIRNFTNATGTGPELDFTSVAGPFIDSWMCAISGNAELHSLPPYFEDCQ</sequence>
<feature type="domain" description="Mce/MlaD" evidence="2">
    <location>
        <begin position="50"/>
        <end position="124"/>
    </location>
</feature>
<dbReference type="Pfam" id="PF11887">
    <property type="entry name" value="Mce4_CUP1"/>
    <property type="match status" value="1"/>
</dbReference>
<evidence type="ECO:0000259" key="2">
    <source>
        <dbReference type="Pfam" id="PF02470"/>
    </source>
</evidence>
<dbReference type="InterPro" id="IPR005693">
    <property type="entry name" value="Mce"/>
</dbReference>
<feature type="transmembrane region" description="Helical" evidence="1">
    <location>
        <begin position="20"/>
        <end position="44"/>
    </location>
</feature>
<gene>
    <name evidence="4" type="ORF">Q7514_14345</name>
</gene>
<dbReference type="PANTHER" id="PTHR33371">
    <property type="entry name" value="INTERMEMBRANE PHOSPHOLIPID TRANSPORT SYSTEM BINDING PROTEIN MLAD-RELATED"/>
    <property type="match status" value="1"/>
</dbReference>
<comment type="caution">
    <text evidence="4">The sequence shown here is derived from an EMBL/GenBank/DDBJ whole genome shotgun (WGS) entry which is preliminary data.</text>
</comment>
<dbReference type="PANTHER" id="PTHR33371:SF18">
    <property type="entry name" value="MCE-FAMILY PROTEIN MCE3C"/>
    <property type="match status" value="1"/>
</dbReference>
<protein>
    <submittedName>
        <fullName evidence="4">MCE family protein</fullName>
    </submittedName>
</protein>
<accession>A0ABU7LB08</accession>
<feature type="domain" description="Mammalian cell entry C-terminal" evidence="3">
    <location>
        <begin position="134"/>
        <end position="311"/>
    </location>
</feature>
<dbReference type="InterPro" id="IPR024516">
    <property type="entry name" value="Mce_C"/>
</dbReference>
<dbReference type="Proteomes" id="UP001336020">
    <property type="component" value="Unassembled WGS sequence"/>
</dbReference>
<dbReference type="InterPro" id="IPR003399">
    <property type="entry name" value="Mce/MlaD"/>
</dbReference>
<evidence type="ECO:0000313" key="5">
    <source>
        <dbReference type="Proteomes" id="UP001336020"/>
    </source>
</evidence>
<evidence type="ECO:0000256" key="1">
    <source>
        <dbReference type="SAM" id="Phobius"/>
    </source>
</evidence>
<dbReference type="InterPro" id="IPR052336">
    <property type="entry name" value="MlaD_Phospholipid_Transporter"/>
</dbReference>
<evidence type="ECO:0000259" key="3">
    <source>
        <dbReference type="Pfam" id="PF11887"/>
    </source>
</evidence>
<keyword evidence="1" id="KW-1133">Transmembrane helix</keyword>
<name>A0ABU7LB08_9NOCA</name>
<dbReference type="EMBL" id="JAUTXY010000006">
    <property type="protein sequence ID" value="MEE2058699.1"/>
    <property type="molecule type" value="Genomic_DNA"/>
</dbReference>
<proteinExistence type="predicted"/>
<dbReference type="NCBIfam" id="TIGR00996">
    <property type="entry name" value="Mtu_fam_mce"/>
    <property type="match status" value="1"/>
</dbReference>